<name>A0A8I5N5Z1_PAPAN</name>
<proteinExistence type="predicted"/>
<organism evidence="2 3">
    <name type="scientific">Papio anubis</name>
    <name type="common">Olive baboon</name>
    <dbReference type="NCBI Taxonomy" id="9555"/>
    <lineage>
        <taxon>Eukaryota</taxon>
        <taxon>Metazoa</taxon>
        <taxon>Chordata</taxon>
        <taxon>Craniata</taxon>
        <taxon>Vertebrata</taxon>
        <taxon>Euteleostomi</taxon>
        <taxon>Mammalia</taxon>
        <taxon>Eutheria</taxon>
        <taxon>Euarchontoglires</taxon>
        <taxon>Primates</taxon>
        <taxon>Haplorrhini</taxon>
        <taxon>Catarrhini</taxon>
        <taxon>Cercopithecidae</taxon>
        <taxon>Cercopithecinae</taxon>
        <taxon>Papio</taxon>
    </lineage>
</organism>
<accession>A0A8I5N5Z1</accession>
<dbReference type="AlphaFoldDB" id="A0A8I5N5Z1"/>
<reference evidence="2" key="1">
    <citation type="submission" date="2025-08" db="UniProtKB">
        <authorList>
            <consortium name="Ensembl"/>
        </authorList>
    </citation>
    <scope>IDENTIFICATION</scope>
</reference>
<dbReference type="Proteomes" id="UP000028761">
    <property type="component" value="Unplaced"/>
</dbReference>
<evidence type="ECO:0000313" key="2">
    <source>
        <dbReference type="Ensembl" id="ENSPANP00000054749.1"/>
    </source>
</evidence>
<sequence>FLPAAIVGQAVCAPLALGPCLLRSPPAPSGPESGGTLIPESYHPDRRCPGSGYKLGSCSLLPGGAGDGQKGVETGFANVLPFVLQLGNVCNFPFQRRGRSGPGHSLSKRFLVGTLSDRRGAGIRTQAFLLPQKLKLWGFSPLGPCLCHGHCCLSPRLAGPEESAWGDEEEAVEHSYYNSVPGKEPPPGGLVDSRLALTQPCALTALGQGPSASVRDARSLPWDVGSTGAAPPGDGYVQADARGPLDLEEHLYVNTQGLDAPEPEDSPKKDLFDMRMWAAWGAACCLMGEAQPHPHPHPHSLGDPWFDGGGSLLPVRSFKSTGVGRESPVCLLSEALSDGGGLDSAFKGASLTGEAHSPPASAAQQCDG</sequence>
<dbReference type="Ensembl" id="ENSPANT00000079467.1">
    <property type="protein sequence ID" value="ENSPANP00000054749.1"/>
    <property type="gene ID" value="ENSPANG00000038495.1"/>
</dbReference>
<dbReference type="GeneTree" id="ENSGT00950000182870"/>
<evidence type="ECO:0000256" key="1">
    <source>
        <dbReference type="SAM" id="MobiDB-lite"/>
    </source>
</evidence>
<feature type="region of interest" description="Disordered" evidence="1">
    <location>
        <begin position="343"/>
        <end position="368"/>
    </location>
</feature>
<evidence type="ECO:0000313" key="3">
    <source>
        <dbReference type="Proteomes" id="UP000028761"/>
    </source>
</evidence>
<protein>
    <submittedName>
        <fullName evidence="2">Uncharacterized protein</fullName>
    </submittedName>
</protein>
<keyword evidence="3" id="KW-1185">Reference proteome</keyword>
<reference evidence="2" key="2">
    <citation type="submission" date="2025-09" db="UniProtKB">
        <authorList>
            <consortium name="Ensembl"/>
        </authorList>
    </citation>
    <scope>IDENTIFICATION</scope>
</reference>